<proteinExistence type="inferred from homology"/>
<evidence type="ECO:0000259" key="4">
    <source>
        <dbReference type="PROSITE" id="PS51186"/>
    </source>
</evidence>
<evidence type="ECO:0000256" key="1">
    <source>
        <dbReference type="ARBA" id="ARBA00008694"/>
    </source>
</evidence>
<dbReference type="EMBL" id="OV696702">
    <property type="protein sequence ID" value="CAH1249644.1"/>
    <property type="molecule type" value="Genomic_DNA"/>
</dbReference>
<dbReference type="AlphaFoldDB" id="A0A8J9Z875"/>
<keyword evidence="6" id="KW-1185">Reference proteome</keyword>
<dbReference type="OrthoDB" id="7305308at2759"/>
<evidence type="ECO:0000313" key="6">
    <source>
        <dbReference type="Proteomes" id="UP000838412"/>
    </source>
</evidence>
<accession>A0A8J9Z875</accession>
<gene>
    <name evidence="5" type="primary">SAT1</name>
    <name evidence="5" type="ORF">BLAG_LOCUS10676</name>
</gene>
<dbReference type="Proteomes" id="UP000838412">
    <property type="component" value="Chromosome 17"/>
</dbReference>
<name>A0A8J9Z875_BRALA</name>
<dbReference type="PANTHER" id="PTHR10545:SF29">
    <property type="entry name" value="GH14572P-RELATED"/>
    <property type="match status" value="1"/>
</dbReference>
<dbReference type="Gene3D" id="3.40.630.30">
    <property type="match status" value="1"/>
</dbReference>
<dbReference type="SUPFAM" id="SSF55729">
    <property type="entry name" value="Acyl-CoA N-acyltransferases (Nat)"/>
    <property type="match status" value="1"/>
</dbReference>
<dbReference type="PROSITE" id="PS51186">
    <property type="entry name" value="GNAT"/>
    <property type="match status" value="1"/>
</dbReference>
<feature type="domain" description="N-acetyltransferase" evidence="4">
    <location>
        <begin position="9"/>
        <end position="170"/>
    </location>
</feature>
<keyword evidence="3" id="KW-0012">Acyltransferase</keyword>
<dbReference type="InterPro" id="IPR051016">
    <property type="entry name" value="Diverse_Substrate_AcTransf"/>
</dbReference>
<dbReference type="CDD" id="cd04301">
    <property type="entry name" value="NAT_SF"/>
    <property type="match status" value="1"/>
</dbReference>
<keyword evidence="2" id="KW-0808">Transferase</keyword>
<protein>
    <submittedName>
        <fullName evidence="5">SAT1 protein</fullName>
    </submittedName>
</protein>
<reference evidence="5" key="1">
    <citation type="submission" date="2022-01" db="EMBL/GenBank/DDBJ databases">
        <authorList>
            <person name="Braso-Vives M."/>
        </authorList>
    </citation>
    <scope>NUCLEOTIDE SEQUENCE</scope>
</reference>
<dbReference type="PANTHER" id="PTHR10545">
    <property type="entry name" value="DIAMINE N-ACETYLTRANSFERASE"/>
    <property type="match status" value="1"/>
</dbReference>
<sequence>MMAPTSKAFIIRPARPDDCGEIARLIQEVEEYQGFGDKETATEEDLRQDAFGDDPYFRALVAEVPGTADAPGGEAKLVGHAMYYFCYSPVVRRVMYLENIYVEPLYRGRGIGTAIMREVAKIGVKHRCNKMQWVCLNWNDVAVKFYQKHGGKDVTVEEKWHLFRMDQQELAAFARE</sequence>
<evidence type="ECO:0000256" key="2">
    <source>
        <dbReference type="ARBA" id="ARBA00022679"/>
    </source>
</evidence>
<dbReference type="FunFam" id="3.40.630.30:FF:000064">
    <property type="entry name" value="GNAT family acetyltransferase"/>
    <property type="match status" value="1"/>
</dbReference>
<dbReference type="GO" id="GO:0008080">
    <property type="term" value="F:N-acetyltransferase activity"/>
    <property type="evidence" value="ECO:0007669"/>
    <property type="project" value="UniProtKB-ARBA"/>
</dbReference>
<evidence type="ECO:0000313" key="5">
    <source>
        <dbReference type="EMBL" id="CAH1249644.1"/>
    </source>
</evidence>
<dbReference type="Pfam" id="PF00583">
    <property type="entry name" value="Acetyltransf_1"/>
    <property type="match status" value="1"/>
</dbReference>
<dbReference type="InterPro" id="IPR016181">
    <property type="entry name" value="Acyl_CoA_acyltransferase"/>
</dbReference>
<organism evidence="5 6">
    <name type="scientific">Branchiostoma lanceolatum</name>
    <name type="common">Common lancelet</name>
    <name type="synonym">Amphioxus lanceolatum</name>
    <dbReference type="NCBI Taxonomy" id="7740"/>
    <lineage>
        <taxon>Eukaryota</taxon>
        <taxon>Metazoa</taxon>
        <taxon>Chordata</taxon>
        <taxon>Cephalochordata</taxon>
        <taxon>Leptocardii</taxon>
        <taxon>Amphioxiformes</taxon>
        <taxon>Branchiostomatidae</taxon>
        <taxon>Branchiostoma</taxon>
    </lineage>
</organism>
<evidence type="ECO:0000256" key="3">
    <source>
        <dbReference type="ARBA" id="ARBA00023315"/>
    </source>
</evidence>
<dbReference type="InterPro" id="IPR000182">
    <property type="entry name" value="GNAT_dom"/>
</dbReference>
<comment type="similarity">
    <text evidence="1">Belongs to the acetyltransferase family.</text>
</comment>